<reference evidence="7 8" key="1">
    <citation type="journal article" date="2023" name="Sci. Data">
        <title>Genome assembly of the Korean intertidal mud-creeper Batillaria attramentaria.</title>
        <authorList>
            <person name="Patra A.K."/>
            <person name="Ho P.T."/>
            <person name="Jun S."/>
            <person name="Lee S.J."/>
            <person name="Kim Y."/>
            <person name="Won Y.J."/>
        </authorList>
    </citation>
    <scope>NUCLEOTIDE SEQUENCE [LARGE SCALE GENOMIC DNA]</scope>
    <source>
        <strain evidence="7">Wonlab-2016</strain>
    </source>
</reference>
<feature type="region of interest" description="Disordered" evidence="6">
    <location>
        <begin position="130"/>
        <end position="176"/>
    </location>
</feature>
<comment type="caution">
    <text evidence="7">The sequence shown here is derived from an EMBL/GenBank/DDBJ whole genome shotgun (WGS) entry which is preliminary data.</text>
</comment>
<feature type="region of interest" description="Disordered" evidence="6">
    <location>
        <begin position="1"/>
        <end position="52"/>
    </location>
</feature>
<evidence type="ECO:0000313" key="8">
    <source>
        <dbReference type="Proteomes" id="UP001519460"/>
    </source>
</evidence>
<keyword evidence="8" id="KW-1185">Reference proteome</keyword>
<protein>
    <submittedName>
        <fullName evidence="7">Uncharacterized protein</fullName>
    </submittedName>
</protein>
<evidence type="ECO:0000256" key="1">
    <source>
        <dbReference type="ARBA" id="ARBA00004245"/>
    </source>
</evidence>
<feature type="compositionally biased region" description="Polar residues" evidence="6">
    <location>
        <begin position="18"/>
        <end position="27"/>
    </location>
</feature>
<feature type="region of interest" description="Disordered" evidence="6">
    <location>
        <begin position="229"/>
        <end position="270"/>
    </location>
</feature>
<dbReference type="Pfam" id="PF15068">
    <property type="entry name" value="FAM101"/>
    <property type="match status" value="1"/>
</dbReference>
<dbReference type="AlphaFoldDB" id="A0ABD0M2V2"/>
<comment type="subunit">
    <text evidence="3">Interacts with FLNA and FLNB.</text>
</comment>
<comment type="similarity">
    <text evidence="2">Belongs to the Refilin family.</text>
</comment>
<dbReference type="Proteomes" id="UP001519460">
    <property type="component" value="Unassembled WGS sequence"/>
</dbReference>
<evidence type="ECO:0000256" key="3">
    <source>
        <dbReference type="ARBA" id="ARBA00011189"/>
    </source>
</evidence>
<gene>
    <name evidence="7" type="ORF">BaRGS_00002866</name>
</gene>
<dbReference type="GO" id="GO:0005856">
    <property type="term" value="C:cytoskeleton"/>
    <property type="evidence" value="ECO:0007669"/>
    <property type="project" value="UniProtKB-SubCell"/>
</dbReference>
<dbReference type="PANTHER" id="PTHR31848:SF1">
    <property type="match status" value="1"/>
</dbReference>
<keyword evidence="4" id="KW-0963">Cytoplasm</keyword>
<organism evidence="7 8">
    <name type="scientific">Batillaria attramentaria</name>
    <dbReference type="NCBI Taxonomy" id="370345"/>
    <lineage>
        <taxon>Eukaryota</taxon>
        <taxon>Metazoa</taxon>
        <taxon>Spiralia</taxon>
        <taxon>Lophotrochozoa</taxon>
        <taxon>Mollusca</taxon>
        <taxon>Gastropoda</taxon>
        <taxon>Caenogastropoda</taxon>
        <taxon>Sorbeoconcha</taxon>
        <taxon>Cerithioidea</taxon>
        <taxon>Batillariidae</taxon>
        <taxon>Batillaria</taxon>
    </lineage>
</organism>
<evidence type="ECO:0000256" key="2">
    <source>
        <dbReference type="ARBA" id="ARBA00009886"/>
    </source>
</evidence>
<name>A0ABD0M2V2_9CAEN</name>
<accession>A0ABD0M2V2</accession>
<dbReference type="PANTHER" id="PTHR31848">
    <property type="match status" value="1"/>
</dbReference>
<feature type="compositionally biased region" description="Low complexity" evidence="6">
    <location>
        <begin position="242"/>
        <end position="270"/>
    </location>
</feature>
<sequence length="705" mass="77335">MSGTVVVTTPAKGEGQEKTVNVRTTDAQPLDPRETEGSELSDAATHARRKERTSVDDNTGIWDGDTWFRSMLHFWVQPVRRPPTESSAHRLERTHKESLHMYTALPKPAFCSVGAESFSETLTCRHSEKKSHSQPELFSSDGAAGLFPTGGDSRLKSRSEGQRENGASRSQNSCTRRTFSTALTCDSARPFSSPTSIRHQGLTALFSQPAQADSLSAASANTVGALSHATNDNHHRDLFSDGPDTGRGNTTPPPTTTSTPDTTTATGVASTTTFEAVRKRRHLNRRRRRGLVNRDGSEETGWDLPVTVSVSVATSVVTDRRVLCLPAPESTTAVAVNSSALCCATKAANSCVPGRKSGGDTPAAGTRLLPVEGVAYISQKGTDQYHTDSGVAVCRFASPIDTVTSPSNSVNTTTCGVVSVVIKDVDKVVDLDWLCQQPAVPLHDSKGLNLSYTPESDRASELKTVRYSSLCQQPALLRDSKGLNLSHTQESDCAREFRTVRYRSMIPVEVSESVAIVKVPRYAEHSVESRLEYSDMRRHKHEVKFEPTLAPVRFADTMIVYGKNNTRKRYVSRTFYEPRVKPKRFADTDFVFPKDKQQRFASFVDYHIDECRKWFKTCLELKAKTFTTVHSVPGHETTTRSVTSSGDVNGVRRDVTLAEGPGASQVFIPPRKQGDGTLAERQFRVALDGKDKMDVNMNGPLLNGF</sequence>
<feature type="compositionally biased region" description="Basic and acidic residues" evidence="6">
    <location>
        <begin position="153"/>
        <end position="163"/>
    </location>
</feature>
<feature type="region of interest" description="Disordered" evidence="6">
    <location>
        <begin position="279"/>
        <end position="298"/>
    </location>
</feature>
<comment type="subcellular location">
    <subcellularLocation>
        <location evidence="1">Cytoplasm</location>
        <location evidence="1">Cytoskeleton</location>
    </subcellularLocation>
</comment>
<evidence type="ECO:0000313" key="7">
    <source>
        <dbReference type="EMBL" id="KAK7506144.1"/>
    </source>
</evidence>
<evidence type="ECO:0000256" key="6">
    <source>
        <dbReference type="SAM" id="MobiDB-lite"/>
    </source>
</evidence>
<evidence type="ECO:0000256" key="5">
    <source>
        <dbReference type="ARBA" id="ARBA00023212"/>
    </source>
</evidence>
<feature type="compositionally biased region" description="Polar residues" evidence="6">
    <location>
        <begin position="165"/>
        <end position="176"/>
    </location>
</feature>
<dbReference type="InterPro" id="IPR028215">
    <property type="entry name" value="Refilin"/>
</dbReference>
<proteinExistence type="inferred from homology"/>
<dbReference type="EMBL" id="JACVVK020000008">
    <property type="protein sequence ID" value="KAK7506144.1"/>
    <property type="molecule type" value="Genomic_DNA"/>
</dbReference>
<feature type="compositionally biased region" description="Basic residues" evidence="6">
    <location>
        <begin position="279"/>
        <end position="291"/>
    </location>
</feature>
<evidence type="ECO:0000256" key="4">
    <source>
        <dbReference type="ARBA" id="ARBA00022490"/>
    </source>
</evidence>
<keyword evidence="5" id="KW-0206">Cytoskeleton</keyword>